<evidence type="ECO:0000313" key="3">
    <source>
        <dbReference type="Proteomes" id="UP001041814"/>
    </source>
</evidence>
<sequence>MERGTRRRLALAALALALVALHLELADSVLSSGLALDEDLAPKRLDVSFVQTLQPSAPPPVRVAPPPPKPQPRAPVVAEAAEAAASAASEPDVVEAAASAASAPPELPPVGDDTLALADPLPPAASAASAASLAASGPDENAVPFEWPPSTQIAYDLNGNYRGPVQGEATVEWLREGARYQVNLEVSIGPSFAPLVTRRLSSDGEITEHGLKPRRYDEVTRTAFRDPKHQSVRFEDGLIYFANGRTGPALPGVQDTASQFVQMTWLFTTQPALLQPGRSVQLPLALPRHADTWTYDVIGHETLHTRFGEIDTLHVKPRRAPRPGKELTVEMWVAPTLQYLPVRIVIRQDDDTWVDLLIRRLPRQSTPS</sequence>
<dbReference type="InterPro" id="IPR021457">
    <property type="entry name" value="DUF3108"/>
</dbReference>
<name>A0ABS1DRX1_RUBGE</name>
<accession>A0ABS1DRX1</accession>
<evidence type="ECO:0000313" key="2">
    <source>
        <dbReference type="EMBL" id="MBK1712238.1"/>
    </source>
</evidence>
<dbReference type="Proteomes" id="UP001041814">
    <property type="component" value="Unassembled WGS sequence"/>
</dbReference>
<proteinExistence type="predicted"/>
<comment type="caution">
    <text evidence="2">The sequence shown here is derived from an EMBL/GenBank/DDBJ whole genome shotgun (WGS) entry which is preliminary data.</text>
</comment>
<gene>
    <name evidence="2" type="ORF">CKO43_05535</name>
</gene>
<evidence type="ECO:0008006" key="4">
    <source>
        <dbReference type="Google" id="ProtNLM"/>
    </source>
</evidence>
<evidence type="ECO:0000256" key="1">
    <source>
        <dbReference type="SAM" id="MobiDB-lite"/>
    </source>
</evidence>
<protein>
    <recommendedName>
        <fullName evidence="4">DUF3108 domain-containing protein</fullName>
    </recommendedName>
</protein>
<feature type="region of interest" description="Disordered" evidence="1">
    <location>
        <begin position="54"/>
        <end position="120"/>
    </location>
</feature>
<dbReference type="Pfam" id="PF11306">
    <property type="entry name" value="DUF3108"/>
    <property type="match status" value="1"/>
</dbReference>
<reference evidence="2" key="2">
    <citation type="journal article" date="2020" name="Microorganisms">
        <title>Osmotic Adaptation and Compatible Solute Biosynthesis of Phototrophic Bacteria as Revealed from Genome Analyses.</title>
        <authorList>
            <person name="Imhoff J.F."/>
            <person name="Rahn T."/>
            <person name="Kunzel S."/>
            <person name="Keller A."/>
            <person name="Neulinger S.C."/>
        </authorList>
    </citation>
    <scope>NUCLEOTIDE SEQUENCE</scope>
    <source>
        <strain evidence="2">IM 151</strain>
    </source>
</reference>
<organism evidence="2 3">
    <name type="scientific">Rubrivivax gelatinosus</name>
    <name type="common">Rhodocyclus gelatinosus</name>
    <name type="synonym">Rhodopseudomonas gelatinosa</name>
    <dbReference type="NCBI Taxonomy" id="28068"/>
    <lineage>
        <taxon>Bacteria</taxon>
        <taxon>Pseudomonadati</taxon>
        <taxon>Pseudomonadota</taxon>
        <taxon>Betaproteobacteria</taxon>
        <taxon>Burkholderiales</taxon>
        <taxon>Sphaerotilaceae</taxon>
        <taxon>Rubrivivax</taxon>
    </lineage>
</organism>
<feature type="compositionally biased region" description="Low complexity" evidence="1">
    <location>
        <begin position="74"/>
        <end position="104"/>
    </location>
</feature>
<dbReference type="RefSeq" id="WP_200378094.1">
    <property type="nucleotide sequence ID" value="NZ_NRRU01000014.1"/>
</dbReference>
<dbReference type="EMBL" id="NRRU01000014">
    <property type="protein sequence ID" value="MBK1712238.1"/>
    <property type="molecule type" value="Genomic_DNA"/>
</dbReference>
<feature type="compositionally biased region" description="Pro residues" evidence="1">
    <location>
        <begin position="56"/>
        <end position="73"/>
    </location>
</feature>
<reference evidence="2" key="1">
    <citation type="submission" date="2017-08" db="EMBL/GenBank/DDBJ databases">
        <authorList>
            <person name="Imhoff J.F."/>
            <person name="Rahn T."/>
            <person name="Kuenzel S."/>
            <person name="Neulinger S.C."/>
        </authorList>
    </citation>
    <scope>NUCLEOTIDE SEQUENCE</scope>
    <source>
        <strain evidence="2">IM 151</strain>
    </source>
</reference>
<keyword evidence="3" id="KW-1185">Reference proteome</keyword>